<evidence type="ECO:0000256" key="3">
    <source>
        <dbReference type="SAM" id="Coils"/>
    </source>
</evidence>
<dbReference type="GO" id="GO:0046677">
    <property type="term" value="P:response to antibiotic"/>
    <property type="evidence" value="ECO:0007669"/>
    <property type="project" value="TreeGrafter"/>
</dbReference>
<evidence type="ECO:0000259" key="8">
    <source>
        <dbReference type="Pfam" id="PF25967"/>
    </source>
</evidence>
<dbReference type="InterPro" id="IPR006143">
    <property type="entry name" value="RND_pump_MFP"/>
</dbReference>
<dbReference type="GO" id="GO:0030313">
    <property type="term" value="C:cell envelope"/>
    <property type="evidence" value="ECO:0007669"/>
    <property type="project" value="UniProtKB-SubCell"/>
</dbReference>
<dbReference type="PANTHER" id="PTHR30158:SF10">
    <property type="entry name" value="CATION EFFLUX PUMP"/>
    <property type="match status" value="1"/>
</dbReference>
<gene>
    <name evidence="9" type="ORF">DEW08_25930</name>
</gene>
<reference evidence="10" key="1">
    <citation type="submission" date="2018-05" db="EMBL/GenBank/DDBJ databases">
        <title>Azospirillum thermophila sp. nov., a novel isolated from hot spring.</title>
        <authorList>
            <person name="Zhao Z."/>
        </authorList>
    </citation>
    <scope>NUCLEOTIDE SEQUENCE [LARGE SCALE GENOMIC DNA]</scope>
    <source>
        <strain evidence="10">CFH 70021</strain>
        <plasmid evidence="10">unnamed2</plasmid>
    </source>
</reference>
<evidence type="ECO:0000259" key="5">
    <source>
        <dbReference type="Pfam" id="PF25876"/>
    </source>
</evidence>
<keyword evidence="4" id="KW-0732">Signal</keyword>
<dbReference type="OrthoDB" id="9816569at2"/>
<dbReference type="Proteomes" id="UP000245629">
    <property type="component" value="Plasmid unnamed2"/>
</dbReference>
<dbReference type="RefSeq" id="WP_109332790.1">
    <property type="nucleotide sequence ID" value="NZ_CP029357.1"/>
</dbReference>
<keyword evidence="9" id="KW-0614">Plasmid</keyword>
<evidence type="ECO:0000313" key="9">
    <source>
        <dbReference type="EMBL" id="AWK89467.1"/>
    </source>
</evidence>
<proteinExistence type="inferred from homology"/>
<feature type="domain" description="Multidrug resistance protein MdtA-like barrel-sandwich hybrid" evidence="6">
    <location>
        <begin position="72"/>
        <end position="212"/>
    </location>
</feature>
<comment type="subcellular location">
    <subcellularLocation>
        <location evidence="1">Cell envelope</location>
    </subcellularLocation>
</comment>
<dbReference type="GO" id="GO:0022857">
    <property type="term" value="F:transmembrane transporter activity"/>
    <property type="evidence" value="ECO:0007669"/>
    <property type="project" value="InterPro"/>
</dbReference>
<dbReference type="AlphaFoldDB" id="A0A2S2CYZ1"/>
<geneLocation type="plasmid" evidence="9 10">
    <name>unnamed2</name>
</geneLocation>
<dbReference type="Gene3D" id="2.40.50.100">
    <property type="match status" value="1"/>
</dbReference>
<evidence type="ECO:0000256" key="1">
    <source>
        <dbReference type="ARBA" id="ARBA00004196"/>
    </source>
</evidence>
<dbReference type="KEGG" id="azz:DEW08_25930"/>
<dbReference type="InterPro" id="IPR058627">
    <property type="entry name" value="MdtA-like_C"/>
</dbReference>
<accession>A0A2S2CYZ1</accession>
<dbReference type="Pfam" id="PF25876">
    <property type="entry name" value="HH_MFP_RND"/>
    <property type="match status" value="1"/>
</dbReference>
<evidence type="ECO:0000259" key="6">
    <source>
        <dbReference type="Pfam" id="PF25917"/>
    </source>
</evidence>
<feature type="chain" id="PRO_5015701978" evidence="4">
    <location>
        <begin position="23"/>
        <end position="398"/>
    </location>
</feature>
<dbReference type="FunFam" id="2.40.420.20:FF:000001">
    <property type="entry name" value="Efflux RND transporter periplasmic adaptor subunit"/>
    <property type="match status" value="1"/>
</dbReference>
<keyword evidence="3" id="KW-0175">Coiled coil</keyword>
<feature type="domain" description="Multidrug resistance protein MdtA-like C-terminal permuted SH3" evidence="8">
    <location>
        <begin position="312"/>
        <end position="366"/>
    </location>
</feature>
<dbReference type="EMBL" id="CP029357">
    <property type="protein sequence ID" value="AWK89467.1"/>
    <property type="molecule type" value="Genomic_DNA"/>
</dbReference>
<protein>
    <submittedName>
        <fullName evidence="9">Efflux transporter periplasmic adaptor subunit</fullName>
    </submittedName>
</protein>
<dbReference type="NCBIfam" id="TIGR01730">
    <property type="entry name" value="RND_mfp"/>
    <property type="match status" value="1"/>
</dbReference>
<feature type="coiled-coil region" evidence="3">
    <location>
        <begin position="150"/>
        <end position="177"/>
    </location>
</feature>
<dbReference type="Gene3D" id="2.40.30.170">
    <property type="match status" value="1"/>
</dbReference>
<sequence length="398" mass="42376">MSGHRTKLALLLAAGVFIAAGAALNVSRSPADAQTAEAPQAPPAPEVDVAPVLSRPVTDWQSYSGRLEAVDRVEVRPQVPGTITAVHFRNGSLVRQGDVLFTIDPRPYEAEVARAEAQVAAAQARVRFTAADLDRAQRLIRDDTISRQSLDGKENAAREAAANLKAAQAALDLARLNLGYTRVTAPVAGRVSRAERTVGNVVAAGAAAEPLTTLVSVSPIYAAFEVDEQTYLRHIASVRDSRDIPVQLGLANEEGYSREGKVEHVDNRLDVVSGTIRVRARFDNPDGMLVPGLYARVKVGGGAPKESLLVDERAIGTDQDKKFVLAVTADDTVEYRQVKLGTLQDGLRVVTTGLAAGDRVIVNGLQHARPGTRIRPKMVAMGADRPRTQTVSVAASGP</sequence>
<dbReference type="Gene3D" id="2.40.420.20">
    <property type="match status" value="1"/>
</dbReference>
<evidence type="ECO:0000259" key="7">
    <source>
        <dbReference type="Pfam" id="PF25944"/>
    </source>
</evidence>
<dbReference type="Pfam" id="PF25917">
    <property type="entry name" value="BSH_RND"/>
    <property type="match status" value="1"/>
</dbReference>
<dbReference type="Pfam" id="PF25967">
    <property type="entry name" value="RND-MFP_C"/>
    <property type="match status" value="1"/>
</dbReference>
<feature type="domain" description="Multidrug resistance protein MdtA-like alpha-helical hairpin" evidence="5">
    <location>
        <begin position="112"/>
        <end position="181"/>
    </location>
</feature>
<keyword evidence="10" id="KW-1185">Reference proteome</keyword>
<name>A0A2S2CYZ1_9PROT</name>
<dbReference type="InterPro" id="IPR058625">
    <property type="entry name" value="MdtA-like_BSH"/>
</dbReference>
<dbReference type="Pfam" id="PF25944">
    <property type="entry name" value="Beta-barrel_RND"/>
    <property type="match status" value="1"/>
</dbReference>
<dbReference type="InterPro" id="IPR058624">
    <property type="entry name" value="MdtA-like_HH"/>
</dbReference>
<feature type="domain" description="Multidrug resistance protein MdtA-like beta-barrel" evidence="7">
    <location>
        <begin position="219"/>
        <end position="299"/>
    </location>
</feature>
<evidence type="ECO:0000313" key="10">
    <source>
        <dbReference type="Proteomes" id="UP000245629"/>
    </source>
</evidence>
<feature type="signal peptide" evidence="4">
    <location>
        <begin position="1"/>
        <end position="22"/>
    </location>
</feature>
<evidence type="ECO:0000256" key="4">
    <source>
        <dbReference type="SAM" id="SignalP"/>
    </source>
</evidence>
<comment type="similarity">
    <text evidence="2">Belongs to the membrane fusion protein (MFP) (TC 8.A.1) family.</text>
</comment>
<dbReference type="Gene3D" id="1.10.287.470">
    <property type="entry name" value="Helix hairpin bin"/>
    <property type="match status" value="1"/>
</dbReference>
<dbReference type="SUPFAM" id="SSF111369">
    <property type="entry name" value="HlyD-like secretion proteins"/>
    <property type="match status" value="1"/>
</dbReference>
<evidence type="ECO:0000256" key="2">
    <source>
        <dbReference type="ARBA" id="ARBA00009477"/>
    </source>
</evidence>
<organism evidence="9 10">
    <name type="scientific">Azospirillum thermophilum</name>
    <dbReference type="NCBI Taxonomy" id="2202148"/>
    <lineage>
        <taxon>Bacteria</taxon>
        <taxon>Pseudomonadati</taxon>
        <taxon>Pseudomonadota</taxon>
        <taxon>Alphaproteobacteria</taxon>
        <taxon>Rhodospirillales</taxon>
        <taxon>Azospirillaceae</taxon>
        <taxon>Azospirillum</taxon>
    </lineage>
</organism>
<dbReference type="InterPro" id="IPR058626">
    <property type="entry name" value="MdtA-like_b-barrel"/>
</dbReference>
<dbReference type="GO" id="GO:0005886">
    <property type="term" value="C:plasma membrane"/>
    <property type="evidence" value="ECO:0007669"/>
    <property type="project" value="TreeGrafter"/>
</dbReference>
<dbReference type="PANTHER" id="PTHR30158">
    <property type="entry name" value="ACRA/E-RELATED COMPONENT OF DRUG EFFLUX TRANSPORTER"/>
    <property type="match status" value="1"/>
</dbReference>